<keyword evidence="1" id="KW-1133">Transmembrane helix</keyword>
<dbReference type="Pfam" id="PF01569">
    <property type="entry name" value="PAP2"/>
    <property type="match status" value="1"/>
</dbReference>
<feature type="transmembrane region" description="Helical" evidence="1">
    <location>
        <begin position="162"/>
        <end position="182"/>
    </location>
</feature>
<comment type="caution">
    <text evidence="3">The sequence shown here is derived from an EMBL/GenBank/DDBJ whole genome shotgun (WGS) entry which is preliminary data.</text>
</comment>
<dbReference type="SMART" id="SM00014">
    <property type="entry name" value="acidPPc"/>
    <property type="match status" value="1"/>
</dbReference>
<dbReference type="Gene3D" id="1.20.144.10">
    <property type="entry name" value="Phosphatidic acid phosphatase type 2/haloperoxidase"/>
    <property type="match status" value="1"/>
</dbReference>
<evidence type="ECO:0000256" key="1">
    <source>
        <dbReference type="SAM" id="Phobius"/>
    </source>
</evidence>
<accession>A0ABS9BPD3</accession>
<keyword evidence="4" id="KW-1185">Reference proteome</keyword>
<keyword evidence="1" id="KW-0812">Transmembrane</keyword>
<dbReference type="PANTHER" id="PTHR14969">
    <property type="entry name" value="SPHINGOSINE-1-PHOSPHATE PHOSPHOHYDROLASE"/>
    <property type="match status" value="1"/>
</dbReference>
<dbReference type="PANTHER" id="PTHR14969:SF13">
    <property type="entry name" value="AT30094P"/>
    <property type="match status" value="1"/>
</dbReference>
<gene>
    <name evidence="3" type="ORF">L0U88_19610</name>
</gene>
<sequence length="201" mass="23405">MSWTESLIQLDYTIFKIIQNTGVSNFMDHFMLGMREAKLWVPFYAFMLYWIWKNARSKMLVFILLTVASFGLADFSSASLFKPFFARERPCYEDDLEGVVRSLVGCGGKYGFPSSHASNHFALATFWYWAIYMIKGQRWYWLFLWAFLIGYAQIYVGKHYPIDILGGGLLGIFIGTAMAKLFEFWENRKKRMANPDTVPLP</sequence>
<dbReference type="Proteomes" id="UP001200145">
    <property type="component" value="Unassembled WGS sequence"/>
</dbReference>
<keyword evidence="1" id="KW-0472">Membrane</keyword>
<organism evidence="3 4">
    <name type="scientific">Flavihumibacter fluminis</name>
    <dbReference type="NCBI Taxonomy" id="2909236"/>
    <lineage>
        <taxon>Bacteria</taxon>
        <taxon>Pseudomonadati</taxon>
        <taxon>Bacteroidota</taxon>
        <taxon>Chitinophagia</taxon>
        <taxon>Chitinophagales</taxon>
        <taxon>Chitinophagaceae</taxon>
        <taxon>Flavihumibacter</taxon>
    </lineage>
</organism>
<dbReference type="InterPro" id="IPR000326">
    <property type="entry name" value="PAP2/HPO"/>
</dbReference>
<feature type="transmembrane region" description="Helical" evidence="1">
    <location>
        <begin position="139"/>
        <end position="156"/>
    </location>
</feature>
<dbReference type="SUPFAM" id="SSF48317">
    <property type="entry name" value="Acid phosphatase/Vanadium-dependent haloperoxidase"/>
    <property type="match status" value="1"/>
</dbReference>
<evidence type="ECO:0000313" key="3">
    <source>
        <dbReference type="EMBL" id="MCF1716858.1"/>
    </source>
</evidence>
<reference evidence="3 4" key="1">
    <citation type="submission" date="2022-01" db="EMBL/GenBank/DDBJ databases">
        <title>Flavihumibacter sp. nov., isolated from sediment of a river.</title>
        <authorList>
            <person name="Liu H."/>
        </authorList>
    </citation>
    <scope>NUCLEOTIDE SEQUENCE [LARGE SCALE GENOMIC DNA]</scope>
    <source>
        <strain evidence="3 4">RY-1</strain>
    </source>
</reference>
<evidence type="ECO:0000259" key="2">
    <source>
        <dbReference type="SMART" id="SM00014"/>
    </source>
</evidence>
<dbReference type="EMBL" id="JAKEVY010000007">
    <property type="protein sequence ID" value="MCF1716858.1"/>
    <property type="molecule type" value="Genomic_DNA"/>
</dbReference>
<feature type="transmembrane region" description="Helical" evidence="1">
    <location>
        <begin position="59"/>
        <end position="81"/>
    </location>
</feature>
<dbReference type="RefSeq" id="WP_234868393.1">
    <property type="nucleotide sequence ID" value="NZ_JAKEVY010000007.1"/>
</dbReference>
<feature type="domain" description="Phosphatidic acid phosphatase type 2/haloperoxidase" evidence="2">
    <location>
        <begin position="62"/>
        <end position="179"/>
    </location>
</feature>
<name>A0ABS9BPD3_9BACT</name>
<feature type="transmembrane region" description="Helical" evidence="1">
    <location>
        <begin position="37"/>
        <end position="52"/>
    </location>
</feature>
<protein>
    <submittedName>
        <fullName evidence="3">Phosphatase PAP2 family protein</fullName>
    </submittedName>
</protein>
<feature type="transmembrane region" description="Helical" evidence="1">
    <location>
        <begin position="117"/>
        <end position="134"/>
    </location>
</feature>
<evidence type="ECO:0000313" key="4">
    <source>
        <dbReference type="Proteomes" id="UP001200145"/>
    </source>
</evidence>
<proteinExistence type="predicted"/>
<dbReference type="InterPro" id="IPR036938">
    <property type="entry name" value="PAP2/HPO_sf"/>
</dbReference>